<keyword evidence="1" id="KW-1133">Transmembrane helix</keyword>
<protein>
    <submittedName>
        <fullName evidence="2">Uncharacterized protein</fullName>
    </submittedName>
</protein>
<keyword evidence="1" id="KW-0812">Transmembrane</keyword>
<evidence type="ECO:0000313" key="2">
    <source>
        <dbReference type="EnsemblPlants" id="MELO3C035687.2.1"/>
    </source>
</evidence>
<accession>A0A9I9ELY8</accession>
<feature type="transmembrane region" description="Helical" evidence="1">
    <location>
        <begin position="42"/>
        <end position="60"/>
    </location>
</feature>
<feature type="transmembrane region" description="Helical" evidence="1">
    <location>
        <begin position="12"/>
        <end position="35"/>
    </location>
</feature>
<proteinExistence type="predicted"/>
<dbReference type="AlphaFoldDB" id="A0A9I9ELY8"/>
<dbReference type="EnsemblPlants" id="MELO3C035687.2.1">
    <property type="protein sequence ID" value="MELO3C035687.2.1"/>
    <property type="gene ID" value="MELO3C035687.2"/>
</dbReference>
<keyword evidence="1" id="KW-0472">Membrane</keyword>
<organism evidence="2">
    <name type="scientific">Cucumis melo</name>
    <name type="common">Muskmelon</name>
    <dbReference type="NCBI Taxonomy" id="3656"/>
    <lineage>
        <taxon>Eukaryota</taxon>
        <taxon>Viridiplantae</taxon>
        <taxon>Streptophyta</taxon>
        <taxon>Embryophyta</taxon>
        <taxon>Tracheophyta</taxon>
        <taxon>Spermatophyta</taxon>
        <taxon>Magnoliopsida</taxon>
        <taxon>eudicotyledons</taxon>
        <taxon>Gunneridae</taxon>
        <taxon>Pentapetalae</taxon>
        <taxon>rosids</taxon>
        <taxon>fabids</taxon>
        <taxon>Cucurbitales</taxon>
        <taxon>Cucurbitaceae</taxon>
        <taxon>Benincaseae</taxon>
        <taxon>Cucumis</taxon>
    </lineage>
</organism>
<name>A0A9I9ELY8_CUCME</name>
<reference evidence="2" key="1">
    <citation type="submission" date="2023-03" db="UniProtKB">
        <authorList>
            <consortium name="EnsemblPlants"/>
        </authorList>
    </citation>
    <scope>IDENTIFICATION</scope>
</reference>
<sequence>MLHLKYVCSIFFYIYLNIPWHFIIQTTFLCFLFLFNRSLNPLTLALPISFVYFFFVNLVAHPPIFDVLLLKPKPSSRAAPPSIRRFLHVRCWI</sequence>
<dbReference type="Gramene" id="MELO3C035687.2.1">
    <property type="protein sequence ID" value="MELO3C035687.2.1"/>
    <property type="gene ID" value="MELO3C035687.2"/>
</dbReference>
<evidence type="ECO:0000256" key="1">
    <source>
        <dbReference type="SAM" id="Phobius"/>
    </source>
</evidence>